<protein>
    <recommendedName>
        <fullName evidence="5">Type 4a pilus biogenesis protein PilO</fullName>
    </recommendedName>
</protein>
<evidence type="ECO:0000313" key="3">
    <source>
        <dbReference type="EMBL" id="OGZ17180.1"/>
    </source>
</evidence>
<evidence type="ECO:0008006" key="5">
    <source>
        <dbReference type="Google" id="ProtNLM"/>
    </source>
</evidence>
<gene>
    <name evidence="3" type="ORF">A2494_03125</name>
</gene>
<dbReference type="InterPro" id="IPR014717">
    <property type="entry name" value="Transl_elong_EF1B/ribsomal_bS6"/>
</dbReference>
<dbReference type="Gene3D" id="3.30.70.60">
    <property type="match status" value="1"/>
</dbReference>
<proteinExistence type="predicted"/>
<feature type="transmembrane region" description="Helical" evidence="2">
    <location>
        <begin position="6"/>
        <end position="22"/>
    </location>
</feature>
<keyword evidence="2" id="KW-0812">Transmembrane</keyword>
<keyword evidence="2" id="KW-0472">Membrane</keyword>
<reference evidence="3 4" key="1">
    <citation type="journal article" date="2016" name="Nat. Commun.">
        <title>Thousands of microbial genomes shed light on interconnected biogeochemical processes in an aquifer system.</title>
        <authorList>
            <person name="Anantharaman K."/>
            <person name="Brown C.T."/>
            <person name="Hug L.A."/>
            <person name="Sharon I."/>
            <person name="Castelle C.J."/>
            <person name="Probst A.J."/>
            <person name="Thomas B.C."/>
            <person name="Singh A."/>
            <person name="Wilkins M.J."/>
            <person name="Karaoz U."/>
            <person name="Brodie E.L."/>
            <person name="Williams K.H."/>
            <person name="Hubbard S.S."/>
            <person name="Banfield J.F."/>
        </authorList>
    </citation>
    <scope>NUCLEOTIDE SEQUENCE [LARGE SCALE GENOMIC DNA]</scope>
</reference>
<evidence type="ECO:0000256" key="1">
    <source>
        <dbReference type="SAM" id="Coils"/>
    </source>
</evidence>
<evidence type="ECO:0000256" key="2">
    <source>
        <dbReference type="SAM" id="Phobius"/>
    </source>
</evidence>
<dbReference type="AlphaFoldDB" id="A0A1G2DWA7"/>
<keyword evidence="2" id="KW-1133">Transmembrane helix</keyword>
<evidence type="ECO:0000313" key="4">
    <source>
        <dbReference type="Proteomes" id="UP000178106"/>
    </source>
</evidence>
<name>A0A1G2DWA7_9BACT</name>
<accession>A0A1G2DWA7</accession>
<sequence>MNRYIIPIILVILSASIYVSVIDPTYVDIRRQQAVEDELEENLKDARLANERLTHIKELYASFPAGSEQTLSTILPDKIDPIKFIIEMESLARLHGLVLMGPNATVAEKTDSSKYNENKITFSVAAPYPVFQDFLRDIQDSLALREMTSVGFSSEEVSPTNGRYQSPESIVYKYNISITSYSLHP</sequence>
<organism evidence="3 4">
    <name type="scientific">Candidatus Lloydbacteria bacterium RIFOXYC12_FULL_46_25</name>
    <dbReference type="NCBI Taxonomy" id="1798670"/>
    <lineage>
        <taxon>Bacteria</taxon>
        <taxon>Candidatus Lloydiibacteriota</taxon>
    </lineage>
</organism>
<dbReference type="Proteomes" id="UP000178106">
    <property type="component" value="Unassembled WGS sequence"/>
</dbReference>
<dbReference type="EMBL" id="MHLU01000147">
    <property type="protein sequence ID" value="OGZ17180.1"/>
    <property type="molecule type" value="Genomic_DNA"/>
</dbReference>
<comment type="caution">
    <text evidence="3">The sequence shown here is derived from an EMBL/GenBank/DDBJ whole genome shotgun (WGS) entry which is preliminary data.</text>
</comment>
<feature type="coiled-coil region" evidence="1">
    <location>
        <begin position="29"/>
        <end position="56"/>
    </location>
</feature>
<keyword evidence="1" id="KW-0175">Coiled coil</keyword>